<evidence type="ECO:0008006" key="3">
    <source>
        <dbReference type="Google" id="ProtNLM"/>
    </source>
</evidence>
<name>A0ABQ9DMW8_9PASS</name>
<accession>A0ABQ9DMW8</accession>
<evidence type="ECO:0000313" key="2">
    <source>
        <dbReference type="Proteomes" id="UP001145742"/>
    </source>
</evidence>
<dbReference type="Gene3D" id="3.60.10.10">
    <property type="entry name" value="Endonuclease/exonuclease/phosphatase"/>
    <property type="match status" value="1"/>
</dbReference>
<evidence type="ECO:0000313" key="1">
    <source>
        <dbReference type="EMBL" id="KAJ7422835.1"/>
    </source>
</evidence>
<dbReference type="InterPro" id="IPR036691">
    <property type="entry name" value="Endo/exonu/phosph_ase_sf"/>
</dbReference>
<dbReference type="EMBL" id="WHWB01032942">
    <property type="protein sequence ID" value="KAJ7422835.1"/>
    <property type="molecule type" value="Genomic_DNA"/>
</dbReference>
<keyword evidence="2" id="KW-1185">Reference proteome</keyword>
<organism evidence="1 2">
    <name type="scientific">Willisornis vidua</name>
    <name type="common">Xingu scale-backed antbird</name>
    <dbReference type="NCBI Taxonomy" id="1566151"/>
    <lineage>
        <taxon>Eukaryota</taxon>
        <taxon>Metazoa</taxon>
        <taxon>Chordata</taxon>
        <taxon>Craniata</taxon>
        <taxon>Vertebrata</taxon>
        <taxon>Euteleostomi</taxon>
        <taxon>Archelosauria</taxon>
        <taxon>Archosauria</taxon>
        <taxon>Dinosauria</taxon>
        <taxon>Saurischia</taxon>
        <taxon>Theropoda</taxon>
        <taxon>Coelurosauria</taxon>
        <taxon>Aves</taxon>
        <taxon>Neognathae</taxon>
        <taxon>Neoaves</taxon>
        <taxon>Telluraves</taxon>
        <taxon>Australaves</taxon>
        <taxon>Passeriformes</taxon>
        <taxon>Thamnophilidae</taxon>
        <taxon>Willisornis</taxon>
    </lineage>
</organism>
<gene>
    <name evidence="1" type="ORF">WISP_36425</name>
</gene>
<reference evidence="1" key="1">
    <citation type="submission" date="2019-10" db="EMBL/GenBank/DDBJ databases">
        <authorList>
            <person name="Soares A.E.R."/>
            <person name="Aleixo A."/>
            <person name="Schneider P."/>
            <person name="Miyaki C.Y."/>
            <person name="Schneider M.P."/>
            <person name="Mello C."/>
            <person name="Vasconcelos A.T.R."/>
        </authorList>
    </citation>
    <scope>NUCLEOTIDE SEQUENCE</scope>
    <source>
        <tissue evidence="1">Muscle</tissue>
    </source>
</reference>
<dbReference type="SUPFAM" id="SSF56219">
    <property type="entry name" value="DNase I-like"/>
    <property type="match status" value="1"/>
</dbReference>
<proteinExistence type="predicted"/>
<dbReference type="Proteomes" id="UP001145742">
    <property type="component" value="Unassembled WGS sequence"/>
</dbReference>
<sequence>MRKAAFKEHGASYTLYWSGKPKIKSRLSGVGFMIKNSMAFKLENLLTGHSGRIISLRFPLHNKKHVVLSSVYAPTLQADPVEKDKFYMDQLCLTQKVPADDKIIILGDFNARVGMLNLFYFLKDYHIMIIP</sequence>
<protein>
    <recommendedName>
        <fullName evidence="3">Craniofacial development protein 2-like</fullName>
    </recommendedName>
</protein>
<comment type="caution">
    <text evidence="1">The sequence shown here is derived from an EMBL/GenBank/DDBJ whole genome shotgun (WGS) entry which is preliminary data.</text>
</comment>